<dbReference type="EMBL" id="HBHI01015960">
    <property type="protein sequence ID" value="CAD9675612.1"/>
    <property type="molecule type" value="Transcribed_RNA"/>
</dbReference>
<gene>
    <name evidence="1" type="ORF">EANT1437_LOCUS8200</name>
</gene>
<organism evidence="1">
    <name type="scientific">Eucampia antarctica</name>
    <dbReference type="NCBI Taxonomy" id="49252"/>
    <lineage>
        <taxon>Eukaryota</taxon>
        <taxon>Sar</taxon>
        <taxon>Stramenopiles</taxon>
        <taxon>Ochrophyta</taxon>
        <taxon>Bacillariophyta</taxon>
        <taxon>Mediophyceae</taxon>
        <taxon>Biddulphiophycidae</taxon>
        <taxon>Hemiaulales</taxon>
        <taxon>Hemiaulaceae</taxon>
        <taxon>Eucampia</taxon>
    </lineage>
</organism>
<name>A0A7S2RP46_9STRA</name>
<accession>A0A7S2RP46</accession>
<protein>
    <submittedName>
        <fullName evidence="1">Uncharacterized protein</fullName>
    </submittedName>
</protein>
<reference evidence="1" key="1">
    <citation type="submission" date="2021-01" db="EMBL/GenBank/DDBJ databases">
        <authorList>
            <person name="Corre E."/>
            <person name="Pelletier E."/>
            <person name="Niang G."/>
            <person name="Scheremetjew M."/>
            <person name="Finn R."/>
            <person name="Kale V."/>
            <person name="Holt S."/>
            <person name="Cochrane G."/>
            <person name="Meng A."/>
            <person name="Brown T."/>
            <person name="Cohen L."/>
        </authorList>
    </citation>
    <scope>NUCLEOTIDE SEQUENCE</scope>
    <source>
        <strain evidence="1">CCMP1452</strain>
    </source>
</reference>
<dbReference type="AlphaFoldDB" id="A0A7S2RP46"/>
<sequence>MRAKIRARASEMGVEKSVATVEAIKAATNRAQAGESAKENQVDLSKFGADFLDSEEDELTDEQKKEIDPVSQASLIDQVMNEVKNTRFPTTVATLKQASLMVTIFLVTAGLILKVDEVLRIQITDWGFIPRPNDIGDYSDLALPEGFTELMNDADLEKLN</sequence>
<proteinExistence type="predicted"/>
<evidence type="ECO:0000313" key="1">
    <source>
        <dbReference type="EMBL" id="CAD9675612.1"/>
    </source>
</evidence>